<feature type="domain" description="B12-binding N-terminal" evidence="23">
    <location>
        <begin position="580"/>
        <end position="672"/>
    </location>
</feature>
<evidence type="ECO:0000259" key="23">
    <source>
        <dbReference type="PROSITE" id="PS51337"/>
    </source>
</evidence>
<dbReference type="SUPFAM" id="SSF52242">
    <property type="entry name" value="Cobalamin (vitamin B12)-binding domain"/>
    <property type="match status" value="1"/>
</dbReference>
<comment type="function">
    <text evidence="17">Catalyzes the transfer of a methyl group from methyl-cobalamin to homocysteine, yielding enzyme-bound cob(I)alamin and methionine. Subsequently, remethylates the cofactor using methyltetrahydrofolate.</text>
</comment>
<dbReference type="SMART" id="SM01018">
    <property type="entry name" value="B12-binding_2"/>
    <property type="match status" value="1"/>
</dbReference>
<dbReference type="PIRSF" id="PIRSF037472">
    <property type="entry name" value="DHPS_mtfrase"/>
    <property type="match status" value="1"/>
</dbReference>
<evidence type="ECO:0000256" key="3">
    <source>
        <dbReference type="ARBA" id="ARBA00001956"/>
    </source>
</evidence>
<evidence type="ECO:0000256" key="2">
    <source>
        <dbReference type="ARBA" id="ARBA00001947"/>
    </source>
</evidence>
<evidence type="ECO:0000256" key="13">
    <source>
        <dbReference type="ARBA" id="ARBA00022723"/>
    </source>
</evidence>
<dbReference type="InterPro" id="IPR050554">
    <property type="entry name" value="Met_Synthase/Corrinoid"/>
</dbReference>
<keyword evidence="11 19" id="KW-0808">Transferase</keyword>
<organism evidence="24 25">
    <name type="scientific">Candidatus Borkfalkia excrementigallinarum</name>
    <dbReference type="NCBI Taxonomy" id="2838506"/>
    <lineage>
        <taxon>Bacteria</taxon>
        <taxon>Bacillati</taxon>
        <taxon>Bacillota</taxon>
        <taxon>Clostridia</taxon>
        <taxon>Christensenellales</taxon>
        <taxon>Christensenellaceae</taxon>
        <taxon>Candidatus Borkfalkia</taxon>
    </lineage>
</organism>
<dbReference type="PANTHER" id="PTHR45833">
    <property type="entry name" value="METHIONINE SYNTHASE"/>
    <property type="match status" value="1"/>
</dbReference>
<comment type="caution">
    <text evidence="24">The sequence shown here is derived from an EMBL/GenBank/DDBJ whole genome shotgun (WGS) entry which is preliminary data.</text>
</comment>
<dbReference type="PROSITE" id="PS51337">
    <property type="entry name" value="B12_BINDING_NTER"/>
    <property type="match status" value="1"/>
</dbReference>
<dbReference type="GO" id="GO:0032259">
    <property type="term" value="P:methylation"/>
    <property type="evidence" value="ECO:0007669"/>
    <property type="project" value="UniProtKB-KW"/>
</dbReference>
<dbReference type="Pfam" id="PF02310">
    <property type="entry name" value="B12-binding"/>
    <property type="match status" value="1"/>
</dbReference>
<dbReference type="InterPro" id="IPR036724">
    <property type="entry name" value="Cobalamin-bd_sf"/>
</dbReference>
<dbReference type="PANTHER" id="PTHR45833:SF1">
    <property type="entry name" value="METHIONINE SYNTHASE"/>
    <property type="match status" value="1"/>
</dbReference>
<comment type="cofactor">
    <cofactor evidence="3">
        <name>methylcob(III)alamin</name>
        <dbReference type="ChEBI" id="CHEBI:28115"/>
    </cofactor>
</comment>
<comment type="pathway">
    <text evidence="4">Amino-acid biosynthesis; L-methionine biosynthesis via de novo pathway; L-methionine from L-homocysteine (MetH route): step 1/1.</text>
</comment>
<keyword evidence="10" id="KW-0846">Cobalamin</keyword>
<dbReference type="Proteomes" id="UP000886750">
    <property type="component" value="Unassembled WGS sequence"/>
</dbReference>
<dbReference type="GO" id="GO:0005829">
    <property type="term" value="C:cytosol"/>
    <property type="evidence" value="ECO:0007669"/>
    <property type="project" value="TreeGrafter"/>
</dbReference>
<feature type="domain" description="Hcy-binding" evidence="20">
    <location>
        <begin position="1"/>
        <end position="276"/>
    </location>
</feature>
<dbReference type="InterPro" id="IPR003726">
    <property type="entry name" value="HCY_dom"/>
</dbReference>
<feature type="binding site" evidence="19">
    <location>
        <position position="199"/>
    </location>
    <ligand>
        <name>Zn(2+)</name>
        <dbReference type="ChEBI" id="CHEBI:29105"/>
    </ligand>
</feature>
<evidence type="ECO:0000259" key="20">
    <source>
        <dbReference type="PROSITE" id="PS50970"/>
    </source>
</evidence>
<dbReference type="InterPro" id="IPR017215">
    <property type="entry name" value="MetH_bac"/>
</dbReference>
<dbReference type="Gene3D" id="3.20.20.330">
    <property type="entry name" value="Homocysteine-binding-like domain"/>
    <property type="match status" value="1"/>
</dbReference>
<evidence type="ECO:0000256" key="6">
    <source>
        <dbReference type="ARBA" id="ARBA00012032"/>
    </source>
</evidence>
<evidence type="ECO:0000256" key="11">
    <source>
        <dbReference type="ARBA" id="ARBA00022679"/>
    </source>
</evidence>
<keyword evidence="8 19" id="KW-0489">Methyltransferase</keyword>
<evidence type="ECO:0000259" key="22">
    <source>
        <dbReference type="PROSITE" id="PS51332"/>
    </source>
</evidence>
<sequence>MDFRKFIKDKIAVFDGAFGTALQRKTDGKAGTVPEKLNIERPELIAEIHREYAAAGADVLSANTFGANEIKVGSRELSDRLIRAGVEIARREAGEKFVALDIGPLGRLIEPMGDLTFEQAYDAYMHVVEAGKDADLILIETMADLQELRAALLAAREHSDKPVLCSMTFDASGRTFMGCDPVCFALTASPLADAVGVNCSLGPEQLLPVVKKILRHTDKPVIVQANAGLPDADMHYNVGADEFADASEEFLKAGARIVGGCCGTTPDYIRKLRALADRYAPQKTDYTPAAAVCSASRAVFIDGVKIIGERINPTGKKAMKQALLAGDYDFVIDQALEQADAGADILDVNAGLPEIDEASVLERLVREVQAVCPLPLQIDCSKADAVERALRAYCGKAIVNSVNGEEKSLRALLPVVKKYGAAVVGLTIDERGLPKTAERRVEIAEKIIRTAQEYGIAQEDIFIDCLTLTASTEQDQARETLKAMRMLKEKYRVKTVLGVSNISFGLPNRQIINTSFLTAAMFAGLDLPILNPNVSENMQAVAAFSVLSGYDKNCAAYTQKYGGVRIESRTENLSPAADTGAAQGADTELSRRLQEEIYKGLPTAADLCAELLEREAPLDVIENRLIPALNRVGDDYERGKLFLPQLIAAAESAKGCFAQIKALLPEGKTERGKIVLATVKGDMHDIGKNIVKTVLENYGYTVLDLGKNVPPEKIAETCKAENIALCGLSALMTTTVVCMEETIRLLRKECPACRVMVGGAVLNADYAKKIGADFYCKDANASVKAAQEVFGK</sequence>
<dbReference type="NCBIfam" id="NF005719">
    <property type="entry name" value="PRK07535.1"/>
    <property type="match status" value="1"/>
</dbReference>
<dbReference type="GO" id="GO:0046872">
    <property type="term" value="F:metal ion binding"/>
    <property type="evidence" value="ECO:0007669"/>
    <property type="project" value="UniProtKB-KW"/>
</dbReference>
<evidence type="ECO:0000259" key="21">
    <source>
        <dbReference type="PROSITE" id="PS50972"/>
    </source>
</evidence>
<evidence type="ECO:0000256" key="7">
    <source>
        <dbReference type="ARBA" id="ARBA00013998"/>
    </source>
</evidence>
<evidence type="ECO:0000256" key="10">
    <source>
        <dbReference type="ARBA" id="ARBA00022628"/>
    </source>
</evidence>
<dbReference type="InterPro" id="IPR003759">
    <property type="entry name" value="Cbl-bd_cap"/>
</dbReference>
<dbReference type="InterPro" id="IPR000489">
    <property type="entry name" value="Pterin-binding_dom"/>
</dbReference>
<feature type="binding site" evidence="19">
    <location>
        <position position="262"/>
    </location>
    <ligand>
        <name>Zn(2+)</name>
        <dbReference type="ChEBI" id="CHEBI:29105"/>
    </ligand>
</feature>
<dbReference type="SUPFAM" id="SSF82282">
    <property type="entry name" value="Homocysteine S-methyltransferase"/>
    <property type="match status" value="1"/>
</dbReference>
<evidence type="ECO:0000313" key="24">
    <source>
        <dbReference type="EMBL" id="HIY97228.1"/>
    </source>
</evidence>
<dbReference type="InterPro" id="IPR036594">
    <property type="entry name" value="Meth_synthase_dom"/>
</dbReference>
<reference evidence="24" key="2">
    <citation type="submission" date="2021-04" db="EMBL/GenBank/DDBJ databases">
        <authorList>
            <person name="Gilroy R."/>
        </authorList>
    </citation>
    <scope>NUCLEOTIDE SEQUENCE</scope>
    <source>
        <strain evidence="24">1345</strain>
    </source>
</reference>
<evidence type="ECO:0000256" key="12">
    <source>
        <dbReference type="ARBA" id="ARBA00022691"/>
    </source>
</evidence>
<evidence type="ECO:0000256" key="16">
    <source>
        <dbReference type="ARBA" id="ARBA00023285"/>
    </source>
</evidence>
<evidence type="ECO:0000256" key="1">
    <source>
        <dbReference type="ARBA" id="ARBA00001700"/>
    </source>
</evidence>
<dbReference type="SUPFAM" id="SSF51717">
    <property type="entry name" value="Dihydropteroate synthetase-like"/>
    <property type="match status" value="1"/>
</dbReference>
<proteinExistence type="inferred from homology"/>
<reference evidence="24" key="1">
    <citation type="journal article" date="2021" name="PeerJ">
        <title>Extensive microbial diversity within the chicken gut microbiome revealed by metagenomics and culture.</title>
        <authorList>
            <person name="Gilroy R."/>
            <person name="Ravi A."/>
            <person name="Getino M."/>
            <person name="Pursley I."/>
            <person name="Horton D.L."/>
            <person name="Alikhan N.F."/>
            <person name="Baker D."/>
            <person name="Gharbi K."/>
            <person name="Hall N."/>
            <person name="Watson M."/>
            <person name="Adriaenssens E.M."/>
            <person name="Foster-Nyarko E."/>
            <person name="Jarju S."/>
            <person name="Secka A."/>
            <person name="Antonio M."/>
            <person name="Oren A."/>
            <person name="Chaudhuri R.R."/>
            <person name="La Ragione R."/>
            <person name="Hildebrand F."/>
            <person name="Pallen M.J."/>
        </authorList>
    </citation>
    <scope>NUCLEOTIDE SEQUENCE</scope>
    <source>
        <strain evidence="24">1345</strain>
    </source>
</reference>
<comment type="cofactor">
    <cofactor evidence="2 19">
        <name>Zn(2+)</name>
        <dbReference type="ChEBI" id="CHEBI:29105"/>
    </cofactor>
</comment>
<dbReference type="PROSITE" id="PS50972">
    <property type="entry name" value="PTERIN_BINDING"/>
    <property type="match status" value="1"/>
</dbReference>
<dbReference type="EC" id="2.1.1.13" evidence="6"/>
<dbReference type="GO" id="GO:0050667">
    <property type="term" value="P:homocysteine metabolic process"/>
    <property type="evidence" value="ECO:0007669"/>
    <property type="project" value="TreeGrafter"/>
</dbReference>
<evidence type="ECO:0000256" key="5">
    <source>
        <dbReference type="ARBA" id="ARBA00010398"/>
    </source>
</evidence>
<dbReference type="GO" id="GO:0008705">
    <property type="term" value="F:methionine synthase activity"/>
    <property type="evidence" value="ECO:0007669"/>
    <property type="project" value="UniProtKB-EC"/>
</dbReference>
<keyword evidence="9" id="KW-0028">Amino-acid biosynthesis</keyword>
<evidence type="ECO:0000256" key="19">
    <source>
        <dbReference type="PROSITE-ProRule" id="PRU00333"/>
    </source>
</evidence>
<dbReference type="GO" id="GO:0046653">
    <property type="term" value="P:tetrahydrofolate metabolic process"/>
    <property type="evidence" value="ECO:0007669"/>
    <property type="project" value="TreeGrafter"/>
</dbReference>
<dbReference type="Pfam" id="PF02574">
    <property type="entry name" value="S-methyl_trans"/>
    <property type="match status" value="1"/>
</dbReference>
<evidence type="ECO:0000256" key="8">
    <source>
        <dbReference type="ARBA" id="ARBA00022603"/>
    </source>
</evidence>
<dbReference type="PROSITE" id="PS51332">
    <property type="entry name" value="B12_BINDING"/>
    <property type="match status" value="1"/>
</dbReference>
<evidence type="ECO:0000256" key="18">
    <source>
        <dbReference type="ARBA" id="ARBA00031040"/>
    </source>
</evidence>
<dbReference type="Gene3D" id="1.10.1240.10">
    <property type="entry name" value="Methionine synthase domain"/>
    <property type="match status" value="1"/>
</dbReference>
<dbReference type="SUPFAM" id="SSF47644">
    <property type="entry name" value="Methionine synthase domain"/>
    <property type="match status" value="1"/>
</dbReference>
<comment type="catalytic activity">
    <reaction evidence="1">
        <text>(6S)-5-methyl-5,6,7,8-tetrahydrofolate + L-homocysteine = (6S)-5,6,7,8-tetrahydrofolate + L-methionine</text>
        <dbReference type="Rhea" id="RHEA:11172"/>
        <dbReference type="ChEBI" id="CHEBI:18608"/>
        <dbReference type="ChEBI" id="CHEBI:57453"/>
        <dbReference type="ChEBI" id="CHEBI:57844"/>
        <dbReference type="ChEBI" id="CHEBI:58199"/>
        <dbReference type="EC" id="2.1.1.13"/>
    </reaction>
</comment>
<name>A0A9D1ZXD8_9FIRM</name>
<dbReference type="InterPro" id="IPR011005">
    <property type="entry name" value="Dihydropteroate_synth-like_sf"/>
</dbReference>
<dbReference type="Pfam" id="PF02607">
    <property type="entry name" value="B12-binding_2"/>
    <property type="match status" value="1"/>
</dbReference>
<protein>
    <recommendedName>
        <fullName evidence="7">Methionine synthase</fullName>
        <ecNumber evidence="6">2.1.1.13</ecNumber>
    </recommendedName>
    <alternativeName>
        <fullName evidence="18">5-methyltetrahydrofolate--homocysteine methyltransferase</fullName>
    </alternativeName>
</protein>
<dbReference type="InterPro" id="IPR006158">
    <property type="entry name" value="Cobalamin-bd"/>
</dbReference>
<dbReference type="Gene3D" id="3.20.20.20">
    <property type="entry name" value="Dihydropteroate synthase-like"/>
    <property type="match status" value="1"/>
</dbReference>
<evidence type="ECO:0000256" key="9">
    <source>
        <dbReference type="ARBA" id="ARBA00022605"/>
    </source>
</evidence>
<keyword evidence="14 19" id="KW-0862">Zinc</keyword>
<feature type="domain" description="Pterin-binding" evidence="21">
    <location>
        <begin position="304"/>
        <end position="548"/>
    </location>
</feature>
<dbReference type="InterPro" id="IPR036589">
    <property type="entry name" value="HCY_dom_sf"/>
</dbReference>
<evidence type="ECO:0000256" key="17">
    <source>
        <dbReference type="ARBA" id="ARBA00025552"/>
    </source>
</evidence>
<evidence type="ECO:0000313" key="25">
    <source>
        <dbReference type="Proteomes" id="UP000886750"/>
    </source>
</evidence>
<keyword evidence="16" id="KW-0170">Cobalt</keyword>
<dbReference type="PROSITE" id="PS50970">
    <property type="entry name" value="HCY"/>
    <property type="match status" value="1"/>
</dbReference>
<accession>A0A9D1ZXD8</accession>
<evidence type="ECO:0000256" key="15">
    <source>
        <dbReference type="ARBA" id="ARBA00023167"/>
    </source>
</evidence>
<dbReference type="Gene3D" id="3.40.50.280">
    <property type="entry name" value="Cobalamin-binding domain"/>
    <property type="match status" value="1"/>
</dbReference>
<gene>
    <name evidence="24" type="ORF">H9729_06015</name>
</gene>
<keyword evidence="15" id="KW-0486">Methionine biosynthesis</keyword>
<dbReference type="Pfam" id="PF00809">
    <property type="entry name" value="Pterin_bind"/>
    <property type="match status" value="1"/>
</dbReference>
<dbReference type="GO" id="GO:0031419">
    <property type="term" value="F:cobalamin binding"/>
    <property type="evidence" value="ECO:0007669"/>
    <property type="project" value="UniProtKB-KW"/>
</dbReference>
<keyword evidence="12" id="KW-0949">S-adenosyl-L-methionine</keyword>
<evidence type="ECO:0000256" key="4">
    <source>
        <dbReference type="ARBA" id="ARBA00005178"/>
    </source>
</evidence>
<feature type="domain" description="B12-binding" evidence="22">
    <location>
        <begin position="671"/>
        <end position="792"/>
    </location>
</feature>
<dbReference type="EMBL" id="DXCQ01000055">
    <property type="protein sequence ID" value="HIY97228.1"/>
    <property type="molecule type" value="Genomic_DNA"/>
</dbReference>
<dbReference type="AlphaFoldDB" id="A0A9D1ZXD8"/>
<feature type="binding site" evidence="19">
    <location>
        <position position="261"/>
    </location>
    <ligand>
        <name>Zn(2+)</name>
        <dbReference type="ChEBI" id="CHEBI:29105"/>
    </ligand>
</feature>
<comment type="similarity">
    <text evidence="5">Belongs to the vitamin-B12 dependent methionine synthase family.</text>
</comment>
<keyword evidence="13 19" id="KW-0479">Metal-binding</keyword>
<evidence type="ECO:0000256" key="14">
    <source>
        <dbReference type="ARBA" id="ARBA00022833"/>
    </source>
</evidence>